<dbReference type="GO" id="GO:0004857">
    <property type="term" value="F:enzyme inhibitor activity"/>
    <property type="evidence" value="ECO:0007669"/>
    <property type="project" value="InterPro"/>
</dbReference>
<dbReference type="SUPFAM" id="SSF48371">
    <property type="entry name" value="ARM repeat"/>
    <property type="match status" value="1"/>
</dbReference>
<dbReference type="EMBL" id="JAJAGQ010000001">
    <property type="protein sequence ID" value="KAJ8573320.1"/>
    <property type="molecule type" value="Genomic_DNA"/>
</dbReference>
<dbReference type="Pfam" id="PF25767">
    <property type="entry name" value="ARM_TBCD_2nd"/>
    <property type="match status" value="1"/>
</dbReference>
<dbReference type="GO" id="GO:0007021">
    <property type="term" value="P:tubulin complex assembly"/>
    <property type="evidence" value="ECO:0007669"/>
    <property type="project" value="InterPro"/>
</dbReference>
<dbReference type="InterPro" id="IPR006501">
    <property type="entry name" value="Pectinesterase_inhib_dom"/>
</dbReference>
<comment type="caution">
    <text evidence="4">The sequence shown here is derived from an EMBL/GenBank/DDBJ whole genome shotgun (WGS) entry which is preliminary data.</text>
</comment>
<dbReference type="GO" id="GO:0005096">
    <property type="term" value="F:GTPase activator activity"/>
    <property type="evidence" value="ECO:0007669"/>
    <property type="project" value="InterPro"/>
</dbReference>
<dbReference type="InterPro" id="IPR058033">
    <property type="entry name" value="ARM_TBCD_2nd"/>
</dbReference>
<accession>A0A9Q1RR62</accession>
<dbReference type="PANTHER" id="PTHR12658">
    <property type="entry name" value="BETA-TUBULIN COFACTOR D"/>
    <property type="match status" value="1"/>
</dbReference>
<sequence length="969" mass="108768">MEKLVLPLILLLIISIFVVEASAIVSTFIKLQCKRTRYPNLCVSSLAAHVNPTSQDPQEIAQFALKVSIVKAVYTKNYLKIVSKELKQNKAKEYQAVKDCLDQMSDSVSQLTNSFKEFQHMKGAKYSEGDFSWCQSNVQTWLSTVLTDTYICMDGFYGYPMGGKAMAMIKARVLNVAQVTSNTLALFNGYAAWHRANSNGAYVKESKIILFGLLSHIFIPFISLAKKKLKDDERKTQEWKLVKSLLDGRVSDISSVHKIRSIVNCRRAAAAAFQENVGRQGNYPHGNDIVNAADYFALSSRTNSYLHVAVFIAQYDGYIYPFVDEPLNNKICHWDKSLRELAANALSSLVKYDLGHFASTVVGKLLPCTLSSDLCVCHGATLAVGEVVLALHERDYVLSPGWCLPFSFKLLVICVRSKFKLTQTPLVALHWICRSKLLVWFLQLRKHDYKFKRSLLDTLHENLRHPNSQIQGAAVASLKSFIPAYIVSPESKGFNTITSSYLDQLTDPNVAGRRGSALALGVLPFKFLGEGWKDILRKLCAACEIEDNPEERDVEARVNAVKGLVSVCETLTETQDHSHLLSAEECISLYLFIKNEVMQTLFKALDDYSKDNTGDVGSWVREAAMDGLERCTYILCKRGLKGFSSKSGQMELGSVPQLDEKDVTNQMNHLFDENMATCLGGSIVKQAVEKMDKLRELAAKGLQRILHNKSIFVPFIPHRERLEQIVPDDSDLKWGVPTFSYPRFLQLLGISCYSKYVISGLVISIGELQDSLRKASLSALLEFLQSTGENTIENLLSNKIFLNMEAQSAVFCVGVLEALNIEVKGSKEFKKLYAGIAILGYISSVPKHINIQAFSHLLTFLTHRFPKVREKADEQVFLVLQQNDTLAPEDKLEKALEIIFETCWDGDAAEAKEKSLEFCATCNLDIGTFWKQMLEPPAELLNRHLPVMKMHHTLRLLDQLGFSFLVRCV</sequence>
<dbReference type="NCBIfam" id="TIGR01614">
    <property type="entry name" value="PME_inhib"/>
    <property type="match status" value="1"/>
</dbReference>
<evidence type="ECO:0000259" key="3">
    <source>
        <dbReference type="SMART" id="SM00856"/>
    </source>
</evidence>
<feature type="chain" id="PRO_5040255376" description="Pectinesterase inhibitor domain-containing protein" evidence="2">
    <location>
        <begin position="22"/>
        <end position="969"/>
    </location>
</feature>
<feature type="domain" description="Pectinesterase inhibitor" evidence="3">
    <location>
        <begin position="24"/>
        <end position="186"/>
    </location>
</feature>
<dbReference type="GO" id="GO:0048487">
    <property type="term" value="F:beta-tubulin binding"/>
    <property type="evidence" value="ECO:0007669"/>
    <property type="project" value="InterPro"/>
</dbReference>
<evidence type="ECO:0000313" key="4">
    <source>
        <dbReference type="EMBL" id="KAJ8573320.1"/>
    </source>
</evidence>
<feature type="signal peptide" evidence="2">
    <location>
        <begin position="1"/>
        <end position="21"/>
    </location>
</feature>
<evidence type="ECO:0000313" key="5">
    <source>
        <dbReference type="Proteomes" id="UP001152561"/>
    </source>
</evidence>
<dbReference type="PANTHER" id="PTHR12658:SF0">
    <property type="entry name" value="TUBULIN-SPECIFIC CHAPERONE D"/>
    <property type="match status" value="1"/>
</dbReference>
<keyword evidence="1" id="KW-0143">Chaperone</keyword>
<dbReference type="Proteomes" id="UP001152561">
    <property type="component" value="Unassembled WGS sequence"/>
</dbReference>
<dbReference type="InterPro" id="IPR035513">
    <property type="entry name" value="Invertase/methylesterase_inhib"/>
</dbReference>
<dbReference type="OrthoDB" id="10253476at2759"/>
<dbReference type="AlphaFoldDB" id="A0A9Q1RR62"/>
<dbReference type="InterPro" id="IPR011989">
    <property type="entry name" value="ARM-like"/>
</dbReference>
<dbReference type="GO" id="GO:0007023">
    <property type="term" value="P:post-chaperonin tubulin folding pathway"/>
    <property type="evidence" value="ECO:0007669"/>
    <property type="project" value="InterPro"/>
</dbReference>
<dbReference type="Pfam" id="PF12612">
    <property type="entry name" value="TFCD_C"/>
    <property type="match status" value="1"/>
</dbReference>
<dbReference type="InterPro" id="IPR016024">
    <property type="entry name" value="ARM-type_fold"/>
</dbReference>
<dbReference type="Gene3D" id="1.25.10.10">
    <property type="entry name" value="Leucine-rich Repeat Variant"/>
    <property type="match status" value="1"/>
</dbReference>
<reference evidence="5" key="1">
    <citation type="journal article" date="2023" name="Proc. Natl. Acad. Sci. U.S.A.">
        <title>Genomic and structural basis for evolution of tropane alkaloid biosynthesis.</title>
        <authorList>
            <person name="Wanga Y.-J."/>
            <person name="Taina T."/>
            <person name="Yua J.-Y."/>
            <person name="Lia J."/>
            <person name="Xua B."/>
            <person name="Chenc J."/>
            <person name="D'Auriad J.C."/>
            <person name="Huanga J.-P."/>
            <person name="Huanga S.-X."/>
        </authorList>
    </citation>
    <scope>NUCLEOTIDE SEQUENCE [LARGE SCALE GENOMIC DNA]</scope>
    <source>
        <strain evidence="5">cv. KIB-2019</strain>
    </source>
</reference>
<dbReference type="Pfam" id="PF04043">
    <property type="entry name" value="PMEI"/>
    <property type="match status" value="1"/>
</dbReference>
<evidence type="ECO:0000256" key="1">
    <source>
        <dbReference type="ARBA" id="ARBA00023186"/>
    </source>
</evidence>
<dbReference type="SUPFAM" id="SSF101148">
    <property type="entry name" value="Plant invertase/pectin methylesterase inhibitor"/>
    <property type="match status" value="1"/>
</dbReference>
<dbReference type="InterPro" id="IPR033162">
    <property type="entry name" value="TBCD"/>
</dbReference>
<dbReference type="Gene3D" id="1.20.140.40">
    <property type="entry name" value="Invertase/pectin methylesterase inhibitor family protein"/>
    <property type="match status" value="1"/>
</dbReference>
<keyword evidence="5" id="KW-1185">Reference proteome</keyword>
<dbReference type="InterPro" id="IPR022577">
    <property type="entry name" value="TBCD_C"/>
</dbReference>
<name>A0A9Q1RR62_9SOLA</name>
<dbReference type="CDD" id="cd15798">
    <property type="entry name" value="PMEI-like_3"/>
    <property type="match status" value="1"/>
</dbReference>
<keyword evidence="2" id="KW-0732">Signal</keyword>
<organism evidence="4 5">
    <name type="scientific">Anisodus acutangulus</name>
    <dbReference type="NCBI Taxonomy" id="402998"/>
    <lineage>
        <taxon>Eukaryota</taxon>
        <taxon>Viridiplantae</taxon>
        <taxon>Streptophyta</taxon>
        <taxon>Embryophyta</taxon>
        <taxon>Tracheophyta</taxon>
        <taxon>Spermatophyta</taxon>
        <taxon>Magnoliopsida</taxon>
        <taxon>eudicotyledons</taxon>
        <taxon>Gunneridae</taxon>
        <taxon>Pentapetalae</taxon>
        <taxon>asterids</taxon>
        <taxon>lamiids</taxon>
        <taxon>Solanales</taxon>
        <taxon>Solanaceae</taxon>
        <taxon>Solanoideae</taxon>
        <taxon>Hyoscyameae</taxon>
        <taxon>Anisodus</taxon>
    </lineage>
</organism>
<dbReference type="SMART" id="SM00856">
    <property type="entry name" value="PMEI"/>
    <property type="match status" value="1"/>
</dbReference>
<proteinExistence type="predicted"/>
<protein>
    <recommendedName>
        <fullName evidence="3">Pectinesterase inhibitor domain-containing protein</fullName>
    </recommendedName>
</protein>
<gene>
    <name evidence="4" type="ORF">K7X08_009831</name>
</gene>
<dbReference type="GO" id="GO:0000226">
    <property type="term" value="P:microtubule cytoskeleton organization"/>
    <property type="evidence" value="ECO:0007669"/>
    <property type="project" value="TreeGrafter"/>
</dbReference>
<evidence type="ECO:0000256" key="2">
    <source>
        <dbReference type="SAM" id="SignalP"/>
    </source>
</evidence>